<protein>
    <submittedName>
        <fullName evidence="1">Uncharacterized protein</fullName>
    </submittedName>
</protein>
<dbReference type="KEGG" id="vg:6372367"/>
<keyword evidence="2" id="KW-1185">Reference proteome</keyword>
<sequence>MEAKVGTKLQPQGVFSIVGLLPKELQERFRKECWTEEKQEETDFVPDPVLKYDHVLGLSWLTAEGIPNTQEELDAQREMIFKTMISGPTTYNVGQFFVLFPNVVYTTRDIEDSLMIVEVLDELEFPATDNLVTPALPEYNQYGYMSREALAIRAALHSYVASGRIKIHEGAMRMYACEEQYKFEERYKKPDEKPLTFVEMARRRRG</sequence>
<name>B3FJM2_BP201</name>
<reference evidence="1 2" key="1">
    <citation type="journal article" date="2008" name="Virology">
        <title>Characterization of Pseudomonas chlororaphis myovirus 201varphi2-1 via genomic sequencing, mass spectrometry, and electron microscopy.</title>
        <authorList>
            <person name="Thomas J.A."/>
            <person name="Rolando M.R."/>
            <person name="Carroll C.A."/>
            <person name="Shen P.S."/>
            <person name="Belnap D.M."/>
            <person name="Weintraub S.T."/>
            <person name="Serwer P."/>
            <person name="Hardies S.C."/>
        </authorList>
    </citation>
    <scope>NUCLEOTIDE SEQUENCE</scope>
</reference>
<organismHost>
    <name type="scientific">Pseudomonas chlororaphis</name>
    <dbReference type="NCBI Taxonomy" id="587753"/>
</organismHost>
<evidence type="ECO:0000313" key="1">
    <source>
        <dbReference type="EMBL" id="ABY63187.1"/>
    </source>
</evidence>
<dbReference type="RefSeq" id="YP_001957083.1">
    <property type="nucleotide sequence ID" value="NC_010821.1"/>
</dbReference>
<proteinExistence type="predicted"/>
<accession>B3FJM2</accession>
<dbReference type="Proteomes" id="UP000002421">
    <property type="component" value="Segment"/>
</dbReference>
<evidence type="ECO:0000313" key="2">
    <source>
        <dbReference type="Proteomes" id="UP000002421"/>
    </source>
</evidence>
<organism evidence="1 2">
    <name type="scientific">Pseudomonas phage 201phi2-1</name>
    <name type="common">Pseudomonas chlororaphis phage 201phi2-1</name>
    <dbReference type="NCBI Taxonomy" id="198110"/>
    <lineage>
        <taxon>Viruses</taxon>
        <taxon>Duplodnaviria</taxon>
        <taxon>Heunggongvirae</taxon>
        <taxon>Uroviricota</taxon>
        <taxon>Caudoviricetes</taxon>
        <taxon>Chimalliviridae</taxon>
        <taxon>Serwervirus</taxon>
        <taxon>Serwervirus 201phi21</taxon>
    </lineage>
</organism>
<dbReference type="EMBL" id="EU197055">
    <property type="protein sequence ID" value="ABY63187.1"/>
    <property type="molecule type" value="Genomic_DNA"/>
</dbReference>
<gene>
    <name evidence="1" type="ORF">201phi2-1p362</name>
</gene>